<reference evidence="2 3" key="1">
    <citation type="submission" date="2018-05" db="EMBL/GenBank/DDBJ databases">
        <title>Genomic Encyclopedia of Type Strains, Phase IV (KMG-IV): sequencing the most valuable type-strain genomes for metagenomic binning, comparative biology and taxonomic classification.</title>
        <authorList>
            <person name="Goeker M."/>
        </authorList>
    </citation>
    <scope>NUCLEOTIDE SEQUENCE [LARGE SCALE GENOMIC DNA]</scope>
    <source>
        <strain evidence="2 3">DSM 44717</strain>
    </source>
</reference>
<comment type="caution">
    <text evidence="2">The sequence shown here is derived from an EMBL/GenBank/DDBJ whole genome shotgun (WGS) entry which is preliminary data.</text>
</comment>
<dbReference type="Pfam" id="PF13449">
    <property type="entry name" value="Phytase-like"/>
    <property type="match status" value="1"/>
</dbReference>
<dbReference type="SUPFAM" id="SSF101898">
    <property type="entry name" value="NHL repeat"/>
    <property type="match status" value="1"/>
</dbReference>
<sequence>MFTRVVVMAARMIHRAVDDNSYSGRLLVGWARYACQMNARPGIRLLPLTAVLCAAAVAAGCSTPGSDADFTVDKDQTLVISLDELVAKTGKSAVLGVDLEPEHGNLTRRLDGSYEYTPVAGFRGLDQFKVTTTDAVRLYTTDIPALGEYGGTTVQGSGFGSAWTPVPGSADEFYGLTDRGPNVDGPAKNEKLAPTPAFVPKIGRFKLVDNRAVLQSSVELRTKAGVPFNGQVDTSATTGETIKDLQGNVLPPTDHGLDPEGLVALADGTFWVSDEYGPFLVHFAADGTELERLAPGSGLPKEIALRTPNQGMEGLTITPDGSTLVGMVQSALNTPGLSGSAKEVPFARIVTVDLKTKAQKEFLYPLENPKQNKVAVSEITALSATTFLVDERDGNLAPESNKKIWTIDIAGATDVGPQSSVPGATYDAEKGGLQIEGKPLETFVGVTPTADAVAVLTKAGITPVAKNGNLDLSALLVALDAKGRFFGHDKIEGIATTDGGKTVYIANDSDFGLAASQGEQPPFGLKPKTLANGMQDTGEILAVDTTKLPATVDGYTVRISVN</sequence>
<protein>
    <submittedName>
        <fullName evidence="2">Phytase-like protein with esterase activity</fullName>
    </submittedName>
</protein>
<dbReference type="PANTHER" id="PTHR37957">
    <property type="entry name" value="BLR7070 PROTEIN"/>
    <property type="match status" value="1"/>
</dbReference>
<evidence type="ECO:0000313" key="2">
    <source>
        <dbReference type="EMBL" id="PWV76527.1"/>
    </source>
</evidence>
<evidence type="ECO:0000313" key="3">
    <source>
        <dbReference type="Proteomes" id="UP000246410"/>
    </source>
</evidence>
<feature type="domain" description="Phytase-like" evidence="1">
    <location>
        <begin position="162"/>
        <end position="511"/>
    </location>
</feature>
<dbReference type="EMBL" id="QGTL01000004">
    <property type="protein sequence ID" value="PWV76527.1"/>
    <property type="molecule type" value="Genomic_DNA"/>
</dbReference>
<dbReference type="AlphaFoldDB" id="A0A317NNG2"/>
<accession>A0A317NNG2</accession>
<dbReference type="Pfam" id="PF17963">
    <property type="entry name" value="Big_9"/>
    <property type="match status" value="1"/>
</dbReference>
<dbReference type="InterPro" id="IPR027372">
    <property type="entry name" value="Phytase-like_dom"/>
</dbReference>
<dbReference type="Proteomes" id="UP000246410">
    <property type="component" value="Unassembled WGS sequence"/>
</dbReference>
<proteinExistence type="predicted"/>
<name>A0A317NNG2_9NOCA</name>
<keyword evidence="3" id="KW-1185">Reference proteome</keyword>
<gene>
    <name evidence="2" type="ORF">DFR69_104638</name>
</gene>
<dbReference type="Gene3D" id="2.60.40.3440">
    <property type="match status" value="1"/>
</dbReference>
<evidence type="ECO:0000259" key="1">
    <source>
        <dbReference type="Pfam" id="PF13449"/>
    </source>
</evidence>
<dbReference type="PANTHER" id="PTHR37957:SF1">
    <property type="entry name" value="PHYTASE-LIKE DOMAIN-CONTAINING PROTEIN"/>
    <property type="match status" value="1"/>
</dbReference>
<organism evidence="2 3">
    <name type="scientific">Nocardia neocaledoniensis</name>
    <dbReference type="NCBI Taxonomy" id="236511"/>
    <lineage>
        <taxon>Bacteria</taxon>
        <taxon>Bacillati</taxon>
        <taxon>Actinomycetota</taxon>
        <taxon>Actinomycetes</taxon>
        <taxon>Mycobacteriales</taxon>
        <taxon>Nocardiaceae</taxon>
        <taxon>Nocardia</taxon>
    </lineage>
</organism>